<organism evidence="2 3">
    <name type="scientific">Nocardia stercoris</name>
    <dbReference type="NCBI Taxonomy" id="2483361"/>
    <lineage>
        <taxon>Bacteria</taxon>
        <taxon>Bacillati</taxon>
        <taxon>Actinomycetota</taxon>
        <taxon>Actinomycetes</taxon>
        <taxon>Mycobacteriales</taxon>
        <taxon>Nocardiaceae</taxon>
        <taxon>Nocardia</taxon>
    </lineage>
</organism>
<dbReference type="AlphaFoldDB" id="A0A3M2KVL6"/>
<dbReference type="EMBL" id="RFFH01000019">
    <property type="protein sequence ID" value="RMI28716.1"/>
    <property type="molecule type" value="Genomic_DNA"/>
</dbReference>
<feature type="region of interest" description="Disordered" evidence="1">
    <location>
        <begin position="34"/>
        <end position="60"/>
    </location>
</feature>
<feature type="compositionally biased region" description="Polar residues" evidence="1">
    <location>
        <begin position="48"/>
        <end position="58"/>
    </location>
</feature>
<protein>
    <submittedName>
        <fullName evidence="2">HEAT repeat domain-containing protein</fullName>
    </submittedName>
</protein>
<dbReference type="Proteomes" id="UP000279275">
    <property type="component" value="Unassembled WGS sequence"/>
</dbReference>
<evidence type="ECO:0000256" key="1">
    <source>
        <dbReference type="SAM" id="MobiDB-lite"/>
    </source>
</evidence>
<proteinExistence type="predicted"/>
<dbReference type="InterPro" id="IPR016024">
    <property type="entry name" value="ARM-type_fold"/>
</dbReference>
<evidence type="ECO:0000313" key="2">
    <source>
        <dbReference type="EMBL" id="RMI28716.1"/>
    </source>
</evidence>
<name>A0A3M2KVL6_9NOCA</name>
<accession>A0A3M2KVL6</accession>
<dbReference type="SUPFAM" id="SSF48371">
    <property type="entry name" value="ARM repeat"/>
    <property type="match status" value="1"/>
</dbReference>
<evidence type="ECO:0000313" key="3">
    <source>
        <dbReference type="Proteomes" id="UP000279275"/>
    </source>
</evidence>
<gene>
    <name evidence="2" type="ORF">EBN03_29185</name>
</gene>
<comment type="caution">
    <text evidence="2">The sequence shown here is derived from an EMBL/GenBank/DDBJ whole genome shotgun (WGS) entry which is preliminary data.</text>
</comment>
<keyword evidence="3" id="KW-1185">Reference proteome</keyword>
<dbReference type="RefSeq" id="WP_122191367.1">
    <property type="nucleotide sequence ID" value="NZ_RFFH01000019.1"/>
</dbReference>
<dbReference type="OrthoDB" id="4539504at2"/>
<sequence>MTTDGQNDEAAVLRALRTQISRIESGTESIAEAAAAARARAKEKLNEEPQQPKWSGSNYPGMPEGDDWLDNLPPRYVDGQRGFEMRLARELAAVGVRIYTVGDLQKYSGTEPESIPILVDWLRNLEQKIPGPETRHRDSVRAGLLRKLADPAVYGDQEAIAAVIAQLRRDPSIRSGLESYAAQALEVIAGPENYPEILALFDELTDDSARAALLPYLGRSKTPEAIQRAVDELAYPGTRQYAIQALILAEADDTLPLIARYADDPNEQVRDWVKTAMEQLE</sequence>
<reference evidence="2 3" key="1">
    <citation type="submission" date="2018-10" db="EMBL/GenBank/DDBJ databases">
        <title>Isolation from cow dung.</title>
        <authorList>
            <person name="Ling L."/>
        </authorList>
    </citation>
    <scope>NUCLEOTIDE SEQUENCE [LARGE SCALE GENOMIC DNA]</scope>
    <source>
        <strain evidence="2 3">NEAU-LL90</strain>
    </source>
</reference>
<dbReference type="Gene3D" id="1.25.10.10">
    <property type="entry name" value="Leucine-rich Repeat Variant"/>
    <property type="match status" value="1"/>
</dbReference>
<dbReference type="InterPro" id="IPR011989">
    <property type="entry name" value="ARM-like"/>
</dbReference>